<evidence type="ECO:0000313" key="2">
    <source>
        <dbReference type="Proteomes" id="UP001529510"/>
    </source>
</evidence>
<proteinExistence type="predicted"/>
<accession>A0ABD0PLL9</accession>
<protein>
    <recommendedName>
        <fullName evidence="3">Retrotransposon gag domain-containing protein</fullName>
    </recommendedName>
</protein>
<gene>
    <name evidence="1" type="ORF">M9458_030608</name>
</gene>
<keyword evidence="2" id="KW-1185">Reference proteome</keyword>
<evidence type="ECO:0000313" key="1">
    <source>
        <dbReference type="EMBL" id="KAL0174640.1"/>
    </source>
</evidence>
<reference evidence="1 2" key="1">
    <citation type="submission" date="2024-05" db="EMBL/GenBank/DDBJ databases">
        <title>Genome sequencing and assembly of Indian major carp, Cirrhinus mrigala (Hamilton, 1822).</title>
        <authorList>
            <person name="Mohindra V."/>
            <person name="Chowdhury L.M."/>
            <person name="Lal K."/>
            <person name="Jena J.K."/>
        </authorList>
    </citation>
    <scope>NUCLEOTIDE SEQUENCE [LARGE SCALE GENOMIC DNA]</scope>
    <source>
        <strain evidence="1">CM1030</strain>
        <tissue evidence="1">Blood</tissue>
    </source>
</reference>
<dbReference type="AlphaFoldDB" id="A0ABD0PLL9"/>
<name>A0ABD0PLL9_CIRMR</name>
<dbReference type="Proteomes" id="UP001529510">
    <property type="component" value="Unassembled WGS sequence"/>
</dbReference>
<dbReference type="EMBL" id="JAMKFB020000015">
    <property type="protein sequence ID" value="KAL0174640.1"/>
    <property type="molecule type" value="Genomic_DNA"/>
</dbReference>
<feature type="non-terminal residue" evidence="1">
    <location>
        <position position="166"/>
    </location>
</feature>
<evidence type="ECO:0008006" key="3">
    <source>
        <dbReference type="Google" id="ProtNLM"/>
    </source>
</evidence>
<comment type="caution">
    <text evidence="1">The sequence shown here is derived from an EMBL/GenBank/DDBJ whole genome shotgun (WGS) entry which is preliminary data.</text>
</comment>
<organism evidence="1 2">
    <name type="scientific">Cirrhinus mrigala</name>
    <name type="common">Mrigala</name>
    <dbReference type="NCBI Taxonomy" id="683832"/>
    <lineage>
        <taxon>Eukaryota</taxon>
        <taxon>Metazoa</taxon>
        <taxon>Chordata</taxon>
        <taxon>Craniata</taxon>
        <taxon>Vertebrata</taxon>
        <taxon>Euteleostomi</taxon>
        <taxon>Actinopterygii</taxon>
        <taxon>Neopterygii</taxon>
        <taxon>Teleostei</taxon>
        <taxon>Ostariophysi</taxon>
        <taxon>Cypriniformes</taxon>
        <taxon>Cyprinidae</taxon>
        <taxon>Labeoninae</taxon>
        <taxon>Labeonini</taxon>
        <taxon>Cirrhinus</taxon>
    </lineage>
</organism>
<sequence>MNPAVSHLLCLRQGDRAMEDYVQHFCGLCDLVGFNDMALKDTFHVGLNDVQLRMPGDYALLPSGFSYTVGLVDEEPCYSPVSTTPEHLHVMSGIIYVTTEFTEPAHAMPATPGPVYAISPAPEPAYSMFAAPGPAHTMSAAPGPAHAMSAAPGPVHATLVKPESEH</sequence>